<dbReference type="RefSeq" id="WP_011972112.1">
    <property type="nucleotide sequence ID" value="NC_009634.1"/>
</dbReference>
<dbReference type="eggNOG" id="arCOG02772">
    <property type="taxonomic scope" value="Archaea"/>
</dbReference>
<protein>
    <recommendedName>
        <fullName evidence="8">4Fe-4S ferredoxin-type domain-containing protein</fullName>
    </recommendedName>
</protein>
<proteinExistence type="predicted"/>
<name>A6UNY7_METVS</name>
<dbReference type="HOGENOM" id="CLU_1269936_0_0_2"/>
<dbReference type="GO" id="GO:0046872">
    <property type="term" value="F:metal ion binding"/>
    <property type="evidence" value="ECO:0007669"/>
    <property type="project" value="UniProtKB-KW"/>
</dbReference>
<feature type="transmembrane region" description="Helical" evidence="7">
    <location>
        <begin position="111"/>
        <end position="129"/>
    </location>
</feature>
<dbReference type="AlphaFoldDB" id="A6UNY7"/>
<keyword evidence="7" id="KW-0812">Transmembrane</keyword>
<dbReference type="EMBL" id="CP000742">
    <property type="protein sequence ID" value="ABR54209.1"/>
    <property type="molecule type" value="Genomic_DNA"/>
</dbReference>
<evidence type="ECO:0000256" key="7">
    <source>
        <dbReference type="SAM" id="Phobius"/>
    </source>
</evidence>
<keyword evidence="7" id="KW-0472">Membrane</keyword>
<dbReference type="PANTHER" id="PTHR30176">
    <property type="entry name" value="FERREDOXIN-TYPE PROTEIN NAPH"/>
    <property type="match status" value="1"/>
</dbReference>
<dbReference type="Proteomes" id="UP000001107">
    <property type="component" value="Chromosome"/>
</dbReference>
<feature type="domain" description="4Fe-4S ferredoxin-type" evidence="8">
    <location>
        <begin position="63"/>
        <end position="95"/>
    </location>
</feature>
<dbReference type="PANTHER" id="PTHR30176:SF3">
    <property type="entry name" value="FERREDOXIN-TYPE PROTEIN NAPH"/>
    <property type="match status" value="1"/>
</dbReference>
<dbReference type="GO" id="GO:0005886">
    <property type="term" value="C:plasma membrane"/>
    <property type="evidence" value="ECO:0007669"/>
    <property type="project" value="TreeGrafter"/>
</dbReference>
<evidence type="ECO:0000256" key="3">
    <source>
        <dbReference type="ARBA" id="ARBA00022723"/>
    </source>
</evidence>
<evidence type="ECO:0000256" key="4">
    <source>
        <dbReference type="ARBA" id="ARBA00022982"/>
    </source>
</evidence>
<keyword evidence="7" id="KW-1133">Transmembrane helix</keyword>
<dbReference type="STRING" id="406327.Mevan_0300"/>
<keyword evidence="5" id="KW-0408">Iron</keyword>
<organism evidence="9 10">
    <name type="scientific">Methanococcus vannielii (strain ATCC 35089 / DSM 1224 / JCM 13029 / OCM 148 / SB)</name>
    <dbReference type="NCBI Taxonomy" id="406327"/>
    <lineage>
        <taxon>Archaea</taxon>
        <taxon>Methanobacteriati</taxon>
        <taxon>Methanobacteriota</taxon>
        <taxon>Methanomada group</taxon>
        <taxon>Methanococci</taxon>
        <taxon>Methanococcales</taxon>
        <taxon>Methanococcaceae</taxon>
        <taxon>Methanococcus</taxon>
    </lineage>
</organism>
<gene>
    <name evidence="9" type="ordered locus">Mevan_0300</name>
</gene>
<sequence length="215" mass="24111">MEKISKFKLRIKLLKYAKYGFFLAAIPSVVLVIFRCPYTVPFLACDLCAVLDCPSRHYRKPILVGLLGYVAVTKSDFCGRVCPLGTLHDIFTKIRLTISKKSFKISPELKLIFELLKYTIFAFVIVALLNGNPRFYTPIQAGNLLNSIWISIVAGGDAYLGRLLLVLGAISIGIILPRFWCRYACPYGTTIQLTKKGITKIKQHKCSNCGKHDTN</sequence>
<dbReference type="InterPro" id="IPR017896">
    <property type="entry name" value="4Fe4S_Fe-S-bd"/>
</dbReference>
<evidence type="ECO:0000313" key="10">
    <source>
        <dbReference type="Proteomes" id="UP000001107"/>
    </source>
</evidence>
<keyword evidence="6" id="KW-0411">Iron-sulfur</keyword>
<evidence type="ECO:0000259" key="8">
    <source>
        <dbReference type="Pfam" id="PF12801"/>
    </source>
</evidence>
<evidence type="ECO:0000256" key="1">
    <source>
        <dbReference type="ARBA" id="ARBA00022448"/>
    </source>
</evidence>
<keyword evidence="2" id="KW-0004">4Fe-4S</keyword>
<evidence type="ECO:0000313" key="9">
    <source>
        <dbReference type="EMBL" id="ABR54209.1"/>
    </source>
</evidence>
<keyword evidence="4" id="KW-0249">Electron transport</keyword>
<keyword evidence="10" id="KW-1185">Reference proteome</keyword>
<evidence type="ECO:0000256" key="5">
    <source>
        <dbReference type="ARBA" id="ARBA00023004"/>
    </source>
</evidence>
<feature type="transmembrane region" description="Helical" evidence="7">
    <location>
        <begin position="149"/>
        <end position="176"/>
    </location>
</feature>
<feature type="transmembrane region" description="Helical" evidence="7">
    <location>
        <begin position="16"/>
        <end position="34"/>
    </location>
</feature>
<dbReference type="GeneID" id="5325772"/>
<dbReference type="Pfam" id="PF12801">
    <property type="entry name" value="Fer4_5"/>
    <property type="match status" value="2"/>
</dbReference>
<dbReference type="KEGG" id="mvn:Mevan_0300"/>
<dbReference type="GO" id="GO:0051539">
    <property type="term" value="F:4 iron, 4 sulfur cluster binding"/>
    <property type="evidence" value="ECO:0007669"/>
    <property type="project" value="UniProtKB-KW"/>
</dbReference>
<feature type="domain" description="4Fe-4S ferredoxin-type" evidence="8">
    <location>
        <begin position="163"/>
        <end position="196"/>
    </location>
</feature>
<evidence type="ECO:0000256" key="2">
    <source>
        <dbReference type="ARBA" id="ARBA00022485"/>
    </source>
</evidence>
<evidence type="ECO:0000256" key="6">
    <source>
        <dbReference type="ARBA" id="ARBA00023014"/>
    </source>
</evidence>
<dbReference type="InterPro" id="IPR051684">
    <property type="entry name" value="Electron_Trans/Redox"/>
</dbReference>
<reference evidence="9" key="1">
    <citation type="submission" date="2007-06" db="EMBL/GenBank/DDBJ databases">
        <title>Complete sequence of Methanococcus vannielii SB.</title>
        <authorList>
            <consortium name="US DOE Joint Genome Institute"/>
            <person name="Copeland A."/>
            <person name="Lucas S."/>
            <person name="Lapidus A."/>
            <person name="Barry K."/>
            <person name="Glavina del Rio T."/>
            <person name="Dalin E."/>
            <person name="Tice H."/>
            <person name="Pitluck S."/>
            <person name="Chain P."/>
            <person name="Malfatti S."/>
            <person name="Shin M."/>
            <person name="Vergez L."/>
            <person name="Schmutz J."/>
            <person name="Larimer F."/>
            <person name="Land M."/>
            <person name="Hauser L."/>
            <person name="Kyrpides N."/>
            <person name="Anderson I."/>
            <person name="Sieprawska-Lupa M."/>
            <person name="Whitman W.B."/>
            <person name="Richardson P."/>
        </authorList>
    </citation>
    <scope>NUCLEOTIDE SEQUENCE [LARGE SCALE GENOMIC DNA]</scope>
    <source>
        <strain evidence="9">SB</strain>
    </source>
</reference>
<dbReference type="OrthoDB" id="23833at2157"/>
<keyword evidence="1" id="KW-0813">Transport</keyword>
<keyword evidence="3" id="KW-0479">Metal-binding</keyword>
<accession>A6UNY7</accession>